<evidence type="ECO:0000313" key="3">
    <source>
        <dbReference type="Proteomes" id="UP000051952"/>
    </source>
</evidence>
<feature type="compositionally biased region" description="Basic residues" evidence="1">
    <location>
        <begin position="14"/>
        <end position="23"/>
    </location>
</feature>
<dbReference type="Proteomes" id="UP000051952">
    <property type="component" value="Unassembled WGS sequence"/>
</dbReference>
<dbReference type="PANTHER" id="PTHR33050">
    <property type="entry name" value="REVERSE TRANSCRIPTASE DOMAIN-CONTAINING PROTEIN"/>
    <property type="match status" value="1"/>
</dbReference>
<dbReference type="Gene3D" id="3.30.70.270">
    <property type="match status" value="1"/>
</dbReference>
<dbReference type="Gene3D" id="3.30.420.10">
    <property type="entry name" value="Ribonuclease H-like superfamily/Ribonuclease H"/>
    <property type="match status" value="1"/>
</dbReference>
<proteinExistence type="predicted"/>
<feature type="region of interest" description="Disordered" evidence="1">
    <location>
        <begin position="1"/>
        <end position="35"/>
    </location>
</feature>
<organism evidence="2 3">
    <name type="scientific">Bodo saltans</name>
    <name type="common">Flagellated protozoan</name>
    <dbReference type="NCBI Taxonomy" id="75058"/>
    <lineage>
        <taxon>Eukaryota</taxon>
        <taxon>Discoba</taxon>
        <taxon>Euglenozoa</taxon>
        <taxon>Kinetoplastea</taxon>
        <taxon>Metakinetoplastina</taxon>
        <taxon>Eubodonida</taxon>
        <taxon>Bodonidae</taxon>
        <taxon>Bodo</taxon>
    </lineage>
</organism>
<dbReference type="Gene3D" id="3.10.10.10">
    <property type="entry name" value="HIV Type 1 Reverse Transcriptase, subunit A, domain 1"/>
    <property type="match status" value="1"/>
</dbReference>
<gene>
    <name evidence="2" type="ORF">BSAL_54415c</name>
</gene>
<dbReference type="PANTHER" id="PTHR33050:SF7">
    <property type="entry name" value="RIBONUCLEASE H"/>
    <property type="match status" value="1"/>
</dbReference>
<keyword evidence="3" id="KW-1185">Reference proteome</keyword>
<dbReference type="InterPro" id="IPR052055">
    <property type="entry name" value="Hepadnavirus_pol/RT"/>
</dbReference>
<dbReference type="EMBL" id="CYKH01000135">
    <property type="protein sequence ID" value="CUE72714.1"/>
    <property type="molecule type" value="Genomic_DNA"/>
</dbReference>
<dbReference type="InterPro" id="IPR036397">
    <property type="entry name" value="RNaseH_sf"/>
</dbReference>
<dbReference type="InterPro" id="IPR043128">
    <property type="entry name" value="Rev_trsase/Diguanyl_cyclase"/>
</dbReference>
<dbReference type="GO" id="GO:0003676">
    <property type="term" value="F:nucleic acid binding"/>
    <property type="evidence" value="ECO:0007669"/>
    <property type="project" value="InterPro"/>
</dbReference>
<dbReference type="AlphaFoldDB" id="A0A0S4IIP3"/>
<accession>A0A0S4IIP3</accession>
<evidence type="ECO:0000313" key="2">
    <source>
        <dbReference type="EMBL" id="CUE72714.1"/>
    </source>
</evidence>
<dbReference type="SUPFAM" id="SSF56672">
    <property type="entry name" value="DNA/RNA polymerases"/>
    <property type="match status" value="1"/>
</dbReference>
<dbReference type="OrthoDB" id="420169at2759"/>
<dbReference type="VEuPathDB" id="TriTrypDB:BSAL_54415c"/>
<dbReference type="InterPro" id="IPR043502">
    <property type="entry name" value="DNA/RNA_pol_sf"/>
</dbReference>
<sequence length="604" mass="69308">MDETEQHQIPLVTQRRRPGHVQRRSPTGSYQDAHDAHIRRQPVRLHRRKMRALYDNFYEEEDIVDDYENFHVCLHEPESQDISDPSILEERPRRTIRPPLTDPAEMYPLYTPNMPALELSGLVGSSPEGDEALSWLNDEEKYRRLLRGFPRRNRRRFHNTQMIPYIAQLLAAHIIEPCDPHDVCCWTKLFCLPEPSKKRHRLIAETRDLNEGWRRAGFPYTSLPQPSDIRSFVLAAESITTGDLRCYYYQLELSKSIRKYFGVQIGEKTFRLCRLPMGACISVYVGHTISCLLHERVTPQVPLKLTYIDNWYSNGDNRRKYEASTAILSENSYGTRVSMLGLIADCTNKTLQLGERFRRHVDLLQSAPNHDMTYRELWRIVGIVMRFVHVANRPLHDMFFLLCLIRRASKAISADDSVWETKINCSPVERKQLQEIAAEAAEMNSYQIIQLDYTRSSIIFTDASEGTWGAVRLSNQKMHISSGPLPAGAIHEGEAIAALNGLRECPRDKPITILVDNTIVAYAIERGHSQNATVNRLCSAIARWSQPVQVAWLPTSQNWADGPSRHKDPRLSVVQPLDLRPAKQWLTVCVAATPQPSTIDLNQI</sequence>
<evidence type="ECO:0000256" key="1">
    <source>
        <dbReference type="SAM" id="MobiDB-lite"/>
    </source>
</evidence>
<protein>
    <submittedName>
        <fullName evidence="2">Uncharacterized protein</fullName>
    </submittedName>
</protein>
<reference evidence="3" key="1">
    <citation type="submission" date="2015-09" db="EMBL/GenBank/DDBJ databases">
        <authorList>
            <consortium name="Pathogen Informatics"/>
        </authorList>
    </citation>
    <scope>NUCLEOTIDE SEQUENCE [LARGE SCALE GENOMIC DNA]</scope>
    <source>
        <strain evidence="3">Lake Konstanz</strain>
    </source>
</reference>
<name>A0A0S4IIP3_BODSA</name>